<reference evidence="1 2" key="1">
    <citation type="submission" date="2012-10" db="EMBL/GenBank/DDBJ databases">
        <authorList>
            <person name="Genoscope - CEA"/>
        </authorList>
    </citation>
    <scope>NUCLEOTIDE SEQUENCE [LARGE SCALE GENOMIC DNA]</scope>
    <source>
        <strain evidence="2">AM13 / DSM 14728</strain>
    </source>
</reference>
<protein>
    <submittedName>
        <fullName evidence="1">Uncharacterized protein</fullName>
    </submittedName>
</protein>
<gene>
    <name evidence="1" type="ORF">DESAM_22059</name>
</gene>
<name>L0RFI3_9BACT</name>
<organism evidence="1 2">
    <name type="scientific">Maridesulfovibrio hydrothermalis AM13 = DSM 14728</name>
    <dbReference type="NCBI Taxonomy" id="1121451"/>
    <lineage>
        <taxon>Bacteria</taxon>
        <taxon>Pseudomonadati</taxon>
        <taxon>Thermodesulfobacteriota</taxon>
        <taxon>Desulfovibrionia</taxon>
        <taxon>Desulfovibrionales</taxon>
        <taxon>Desulfovibrionaceae</taxon>
        <taxon>Maridesulfovibrio</taxon>
    </lineage>
</organism>
<dbReference type="HOGENOM" id="CLU_3079166_0_0_7"/>
<dbReference type="Proteomes" id="UP000010808">
    <property type="component" value="Chromosome"/>
</dbReference>
<evidence type="ECO:0000313" key="2">
    <source>
        <dbReference type="Proteomes" id="UP000010808"/>
    </source>
</evidence>
<accession>L0RFI3</accession>
<dbReference type="EMBL" id="FO203522">
    <property type="protein sequence ID" value="CCO24326.1"/>
    <property type="molecule type" value="Genomic_DNA"/>
</dbReference>
<dbReference type="AlphaFoldDB" id="L0RFI3"/>
<evidence type="ECO:0000313" key="1">
    <source>
        <dbReference type="EMBL" id="CCO24326.1"/>
    </source>
</evidence>
<dbReference type="KEGG" id="dhy:DESAM_22059"/>
<keyword evidence="2" id="KW-1185">Reference proteome</keyword>
<proteinExistence type="predicted"/>
<sequence length="52" mass="5994">MYNLFLSCSVLPVPALAYQSRTFFYDGEKNDSYVSGFRLNFCLFSLFLFSSS</sequence>